<dbReference type="PROSITE" id="PS51186">
    <property type="entry name" value="GNAT"/>
    <property type="match status" value="1"/>
</dbReference>
<accession>A0A1Q9GKA6</accession>
<evidence type="ECO:0000259" key="1">
    <source>
        <dbReference type="PROSITE" id="PS51186"/>
    </source>
</evidence>
<dbReference type="PANTHER" id="PTHR43072">
    <property type="entry name" value="N-ACETYLTRANSFERASE"/>
    <property type="match status" value="1"/>
</dbReference>
<keyword evidence="2" id="KW-0808">Transferase</keyword>
<gene>
    <name evidence="2" type="ORF">BIT28_12920</name>
</gene>
<evidence type="ECO:0000313" key="2">
    <source>
        <dbReference type="EMBL" id="OLQ74858.1"/>
    </source>
</evidence>
<keyword evidence="3" id="KW-1185">Reference proteome</keyword>
<evidence type="ECO:0000313" key="3">
    <source>
        <dbReference type="Proteomes" id="UP000186905"/>
    </source>
</evidence>
<dbReference type="SUPFAM" id="SSF55729">
    <property type="entry name" value="Acyl-CoA N-acyltransferases (Nat)"/>
    <property type="match status" value="1"/>
</dbReference>
<dbReference type="InterPro" id="IPR000182">
    <property type="entry name" value="GNAT_dom"/>
</dbReference>
<proteinExistence type="predicted"/>
<protein>
    <submittedName>
        <fullName evidence="2">GNAT family N-acetyltransferase</fullName>
    </submittedName>
</protein>
<reference evidence="2 3" key="1">
    <citation type="submission" date="2016-09" db="EMBL/GenBank/DDBJ databases">
        <title>Photobacterium proteolyticum sp. nov. a protease producing bacterium isolated from ocean sediments of Laizhou Bay.</title>
        <authorList>
            <person name="Li Y."/>
        </authorList>
    </citation>
    <scope>NUCLEOTIDE SEQUENCE [LARGE SCALE GENOMIC DNA]</scope>
    <source>
        <strain evidence="2 3">13-12</strain>
    </source>
</reference>
<name>A0A1Q9GKA6_9GAMM</name>
<dbReference type="InterPro" id="IPR016181">
    <property type="entry name" value="Acyl_CoA_acyltransferase"/>
</dbReference>
<dbReference type="Gene3D" id="3.40.630.30">
    <property type="match status" value="1"/>
</dbReference>
<dbReference type="PANTHER" id="PTHR43072:SF60">
    <property type="entry name" value="L-2,4-DIAMINOBUTYRIC ACID ACETYLTRANSFERASE"/>
    <property type="match status" value="1"/>
</dbReference>
<dbReference type="AlphaFoldDB" id="A0A1Q9GKA6"/>
<dbReference type="STRING" id="1903952.BIT28_12920"/>
<dbReference type="EMBL" id="MJIL01000079">
    <property type="protein sequence ID" value="OLQ74858.1"/>
    <property type="molecule type" value="Genomic_DNA"/>
</dbReference>
<organism evidence="2 3">
    <name type="scientific">Photobacterium proteolyticum</name>
    <dbReference type="NCBI Taxonomy" id="1903952"/>
    <lineage>
        <taxon>Bacteria</taxon>
        <taxon>Pseudomonadati</taxon>
        <taxon>Pseudomonadota</taxon>
        <taxon>Gammaproteobacteria</taxon>
        <taxon>Vibrionales</taxon>
        <taxon>Vibrionaceae</taxon>
        <taxon>Photobacterium</taxon>
    </lineage>
</organism>
<dbReference type="OrthoDB" id="5879933at2"/>
<dbReference type="Proteomes" id="UP000186905">
    <property type="component" value="Unassembled WGS sequence"/>
</dbReference>
<dbReference type="CDD" id="cd04301">
    <property type="entry name" value="NAT_SF"/>
    <property type="match status" value="1"/>
</dbReference>
<dbReference type="Pfam" id="PF00583">
    <property type="entry name" value="Acetyltransf_1"/>
    <property type="match status" value="1"/>
</dbReference>
<dbReference type="GO" id="GO:0016747">
    <property type="term" value="F:acyltransferase activity, transferring groups other than amino-acyl groups"/>
    <property type="evidence" value="ECO:0007669"/>
    <property type="project" value="InterPro"/>
</dbReference>
<sequence length="153" mass="17241">MIRKAKPEDYKPLVELFMIENEHNAALAPDVVNRTKDVLTESELTEILSDDNQYLYVVEQNGVAGVLLGNVVKVEGKRWNRPRSYGYVEELVVAETARGQGYAKSLICHFEAWAKEHGAESVELHVWANNSVANQCYAKAGFKSKQYLLSKPL</sequence>
<dbReference type="RefSeq" id="WP_075765227.1">
    <property type="nucleotide sequence ID" value="NZ_MJIL01000079.1"/>
</dbReference>
<feature type="domain" description="N-acetyltransferase" evidence="1">
    <location>
        <begin position="1"/>
        <end position="153"/>
    </location>
</feature>
<comment type="caution">
    <text evidence="2">The sequence shown here is derived from an EMBL/GenBank/DDBJ whole genome shotgun (WGS) entry which is preliminary data.</text>
</comment>